<dbReference type="EMBL" id="LUEZ02000138">
    <property type="protein sequence ID" value="RDB15832.1"/>
    <property type="molecule type" value="Genomic_DNA"/>
</dbReference>
<comment type="caution">
    <text evidence="3">The sequence shown here is derived from an EMBL/GenBank/DDBJ whole genome shotgun (WGS) entry which is preliminary data.</text>
</comment>
<evidence type="ECO:0000313" key="3">
    <source>
        <dbReference type="EMBL" id="RDB15832.1"/>
    </source>
</evidence>
<keyword evidence="4" id="KW-1185">Reference proteome</keyword>
<dbReference type="Proteomes" id="UP000076154">
    <property type="component" value="Unassembled WGS sequence"/>
</dbReference>
<dbReference type="InParanoid" id="A0A369J370"/>
<name>A0A369J370_HYPMA</name>
<reference evidence="3" key="1">
    <citation type="submission" date="2018-04" db="EMBL/GenBank/DDBJ databases">
        <title>Whole genome sequencing of Hypsizygus marmoreus.</title>
        <authorList>
            <person name="Choi I.-G."/>
            <person name="Min B."/>
            <person name="Kim J.-G."/>
            <person name="Kim S."/>
            <person name="Oh Y.-L."/>
            <person name="Kong W.-S."/>
            <person name="Park H."/>
            <person name="Jeong J."/>
            <person name="Song E.-S."/>
        </authorList>
    </citation>
    <scope>NUCLEOTIDE SEQUENCE [LARGE SCALE GENOMIC DNA]</scope>
    <source>
        <strain evidence="3">51987-8</strain>
    </source>
</reference>
<organism evidence="3 4">
    <name type="scientific">Hypsizygus marmoreus</name>
    <name type="common">White beech mushroom</name>
    <name type="synonym">Agaricus marmoreus</name>
    <dbReference type="NCBI Taxonomy" id="39966"/>
    <lineage>
        <taxon>Eukaryota</taxon>
        <taxon>Fungi</taxon>
        <taxon>Dikarya</taxon>
        <taxon>Basidiomycota</taxon>
        <taxon>Agaricomycotina</taxon>
        <taxon>Agaricomycetes</taxon>
        <taxon>Agaricomycetidae</taxon>
        <taxon>Agaricales</taxon>
        <taxon>Tricholomatineae</taxon>
        <taxon>Lyophyllaceae</taxon>
        <taxon>Hypsizygus</taxon>
    </lineage>
</organism>
<evidence type="ECO:0000259" key="2">
    <source>
        <dbReference type="Pfam" id="PF01693"/>
    </source>
</evidence>
<dbReference type="InterPro" id="IPR011320">
    <property type="entry name" value="RNase_H1_N"/>
</dbReference>
<feature type="region of interest" description="Disordered" evidence="1">
    <location>
        <begin position="141"/>
        <end position="167"/>
    </location>
</feature>
<dbReference type="OrthoDB" id="3270804at2759"/>
<feature type="domain" description="Ribonuclease H1 N-terminal" evidence="2">
    <location>
        <begin position="197"/>
        <end position="237"/>
    </location>
</feature>
<dbReference type="InterPro" id="IPR009027">
    <property type="entry name" value="Ribosomal_bL9/RNase_H1_N"/>
</dbReference>
<dbReference type="STRING" id="39966.A0A369J370"/>
<dbReference type="SUPFAM" id="SSF55658">
    <property type="entry name" value="L9 N-domain-like"/>
    <property type="match status" value="1"/>
</dbReference>
<protein>
    <recommendedName>
        <fullName evidence="2">Ribonuclease H1 N-terminal domain-containing protein</fullName>
    </recommendedName>
</protein>
<evidence type="ECO:0000313" key="4">
    <source>
        <dbReference type="Proteomes" id="UP000076154"/>
    </source>
</evidence>
<proteinExistence type="predicted"/>
<accession>A0A369J370</accession>
<dbReference type="InterPro" id="IPR037056">
    <property type="entry name" value="RNase_H1_N_sf"/>
</dbReference>
<gene>
    <name evidence="3" type="ORF">Hypma_003682</name>
</gene>
<dbReference type="Gene3D" id="3.40.970.10">
    <property type="entry name" value="Ribonuclease H1, N-terminal domain"/>
    <property type="match status" value="1"/>
</dbReference>
<dbReference type="Pfam" id="PF01693">
    <property type="entry name" value="Cauli_VI"/>
    <property type="match status" value="1"/>
</dbReference>
<sequence>MAQSQLTPSTPITVDQIVAALQQLGITLAHNFGDGTAPFSLTSTSSSGGGPAPAPAAPAAAAPAAAAPTTAAPTAAAPTAAAPIAAAPTAAAPTNATPVLTQVLASAGSGTAAAVPVSAATRAYLASLPVTTAFSGLSGVPRPAAAPVAPPSSPETETAAEPGSPMSGAVVHACTTCGAANTVEFPGPPGPATTDSWYHVTVGRRVGVFRGWHIVKPLVNGVPEFYCKRHTSREAAMTAFNKALALGEVHVRD</sequence>
<evidence type="ECO:0000256" key="1">
    <source>
        <dbReference type="SAM" id="MobiDB-lite"/>
    </source>
</evidence>
<dbReference type="AlphaFoldDB" id="A0A369J370"/>